<feature type="region of interest" description="Disordered" evidence="1">
    <location>
        <begin position="232"/>
        <end position="254"/>
    </location>
</feature>
<dbReference type="AlphaFoldDB" id="A0A5J4LMD7"/>
<evidence type="ECO:0000313" key="4">
    <source>
        <dbReference type="Proteomes" id="UP000325598"/>
    </source>
</evidence>
<dbReference type="SUPFAM" id="SSF110849">
    <property type="entry name" value="ParB/Sulfiredoxin"/>
    <property type="match status" value="1"/>
</dbReference>
<comment type="caution">
    <text evidence="3">The sequence shown here is derived from an EMBL/GenBank/DDBJ whole genome shotgun (WGS) entry which is preliminary data.</text>
</comment>
<dbReference type="Pfam" id="PF02195">
    <property type="entry name" value="ParB_N"/>
    <property type="match status" value="1"/>
</dbReference>
<proteinExistence type="predicted"/>
<feature type="region of interest" description="Disordered" evidence="1">
    <location>
        <begin position="151"/>
        <end position="175"/>
    </location>
</feature>
<dbReference type="SMART" id="SM00470">
    <property type="entry name" value="ParB"/>
    <property type="match status" value="1"/>
</dbReference>
<accession>A0A5J4LMD7</accession>
<dbReference type="InterPro" id="IPR036086">
    <property type="entry name" value="ParB/Sulfiredoxin_sf"/>
</dbReference>
<dbReference type="Proteomes" id="UP000325598">
    <property type="component" value="Unassembled WGS sequence"/>
</dbReference>
<evidence type="ECO:0000313" key="3">
    <source>
        <dbReference type="EMBL" id="GES33674.1"/>
    </source>
</evidence>
<feature type="domain" description="ParB-like N-terminal" evidence="2">
    <location>
        <begin position="21"/>
        <end position="105"/>
    </location>
</feature>
<name>A0A5J4LMD7_9ACTN</name>
<dbReference type="InterPro" id="IPR003115">
    <property type="entry name" value="ParB_N"/>
</dbReference>
<dbReference type="EMBL" id="BLAG01000020">
    <property type="protein sequence ID" value="GES33674.1"/>
    <property type="molecule type" value="Genomic_DNA"/>
</dbReference>
<protein>
    <recommendedName>
        <fullName evidence="2">ParB-like N-terminal domain-containing protein</fullName>
    </recommendedName>
</protein>
<evidence type="ECO:0000256" key="1">
    <source>
        <dbReference type="SAM" id="MobiDB-lite"/>
    </source>
</evidence>
<reference evidence="3 4" key="1">
    <citation type="submission" date="2019-10" db="EMBL/GenBank/DDBJ databases">
        <title>Whole genome shotgun sequence of Streptomyces angustmyceticus NBRC 3934.</title>
        <authorList>
            <person name="Hosoyama A."/>
            <person name="Ichikawa N."/>
            <person name="Kimura A."/>
            <person name="Kitahashi Y."/>
            <person name="Komaki H."/>
            <person name="Uohara A."/>
        </authorList>
    </citation>
    <scope>NUCLEOTIDE SEQUENCE [LARGE SCALE GENOMIC DNA]</scope>
    <source>
        <strain evidence="3 4">NBRC 3934</strain>
    </source>
</reference>
<dbReference type="Gene3D" id="3.90.1530.10">
    <property type="entry name" value="Conserved hypothetical protein from pyrococcus furiosus pfu- 392566-001, ParB domain"/>
    <property type="match status" value="1"/>
</dbReference>
<organism evidence="3 4">
    <name type="scientific">Streptomyces angustmyceticus</name>
    <dbReference type="NCBI Taxonomy" id="285578"/>
    <lineage>
        <taxon>Bacteria</taxon>
        <taxon>Bacillati</taxon>
        <taxon>Actinomycetota</taxon>
        <taxon>Actinomycetes</taxon>
        <taxon>Kitasatosporales</taxon>
        <taxon>Streptomycetaceae</taxon>
        <taxon>Streptomyces</taxon>
    </lineage>
</organism>
<keyword evidence="4" id="KW-1185">Reference proteome</keyword>
<dbReference type="OrthoDB" id="3701787at2"/>
<evidence type="ECO:0000259" key="2">
    <source>
        <dbReference type="SMART" id="SM00470"/>
    </source>
</evidence>
<gene>
    <name evidence="3" type="ORF">San01_61620</name>
</gene>
<sequence length="343" mass="36983">MNRDAGSDVLKVADEVDQEVVSLAIDSLRLDSSPRVVGVNSDHVQLLADTGSVPPPIIVHRLTMRVIDGVHRVRAAQLLGLQEIAARFYDGEESDAFVLAVTLNAAHGLPLSLADRTAAAARIVSTHPHWSDRRIATVTGLSGATVGAVRGRASDQNAQSNARVGRDGRARPVSTVEGRMRASKLLTNRPELSLREIAKLAGVAPSTVRDVRQRLAQGENPVPLRQRAAVAAEGRKGSGEQRPSGALASTVSRRDSAMDRASALQRLRNDPSLRFNEAGRALLRWLDQHPMEQTGLGRIVDYVPAHWAGSVAELIRGNAEAWTEFALELEQRAAAMDKETRTG</sequence>